<dbReference type="EMBL" id="LJQP01000345">
    <property type="protein sequence ID" value="KPX62005.1"/>
    <property type="molecule type" value="Genomic_DNA"/>
</dbReference>
<sequence length="70" mass="8028">MNCEICNALFEPTNKNHRHCSNNCSVILYSARKKVRLQIKEALKALKTPEQVKEFQLALTLPNGDDHYAK</sequence>
<protein>
    <submittedName>
        <fullName evidence="1">ExsB family protein</fullName>
    </submittedName>
</protein>
<evidence type="ECO:0000313" key="1">
    <source>
        <dbReference type="EMBL" id="KPX62005.1"/>
    </source>
</evidence>
<dbReference type="PATRIC" id="fig|53707.9.peg.3085"/>
<dbReference type="AlphaFoldDB" id="A0A0P9T8G2"/>
<evidence type="ECO:0000313" key="2">
    <source>
        <dbReference type="Proteomes" id="UP000050265"/>
    </source>
</evidence>
<accession>A0A0P9T8G2</accession>
<comment type="caution">
    <text evidence="1">The sequence shown here is derived from an EMBL/GenBank/DDBJ whole genome shotgun (WGS) entry which is preliminary data.</text>
</comment>
<name>A0A0P9T8G2_PSEAV</name>
<reference evidence="1 2" key="1">
    <citation type="submission" date="2015-09" db="EMBL/GenBank/DDBJ databases">
        <title>Genome announcement of multiple Pseudomonas syringae strains.</title>
        <authorList>
            <person name="Thakur S."/>
            <person name="Wang P.W."/>
            <person name="Gong Y."/>
            <person name="Weir B.S."/>
            <person name="Guttman D.S."/>
        </authorList>
    </citation>
    <scope>NUCLEOTIDE SEQUENCE [LARGE SCALE GENOMIC DNA]</scope>
    <source>
        <strain evidence="1 2">ICMP3507</strain>
    </source>
</reference>
<dbReference type="Proteomes" id="UP000050265">
    <property type="component" value="Unassembled WGS sequence"/>
</dbReference>
<organism evidence="1 2">
    <name type="scientific">Pseudomonas amygdali pv. lachrymans</name>
    <name type="common">Pseudomonas syringae pv. lachrymans</name>
    <dbReference type="NCBI Taxonomy" id="53707"/>
    <lineage>
        <taxon>Bacteria</taxon>
        <taxon>Pseudomonadati</taxon>
        <taxon>Pseudomonadota</taxon>
        <taxon>Gammaproteobacteria</taxon>
        <taxon>Pseudomonadales</taxon>
        <taxon>Pseudomonadaceae</taxon>
        <taxon>Pseudomonas</taxon>
        <taxon>Pseudomonas amygdali</taxon>
    </lineage>
</organism>
<proteinExistence type="predicted"/>
<gene>
    <name evidence="1" type="ORF">ALO35_200025</name>
</gene>